<keyword evidence="1" id="KW-0812">Transmembrane</keyword>
<dbReference type="GeneID" id="80005681"/>
<dbReference type="KEGG" id="vg:80005681"/>
<name>A0A649VRW5_9CAUD</name>
<dbReference type="Proteomes" id="UP000422411">
    <property type="component" value="Segment"/>
</dbReference>
<dbReference type="RefSeq" id="YP_010752007.1">
    <property type="nucleotide sequence ID" value="NC_073375.1"/>
</dbReference>
<proteinExistence type="predicted"/>
<keyword evidence="1" id="KW-1133">Transmembrane helix</keyword>
<evidence type="ECO:0000313" key="2">
    <source>
        <dbReference type="EMBL" id="QGJ95290.1"/>
    </source>
</evidence>
<keyword evidence="1" id="KW-0472">Membrane</keyword>
<feature type="transmembrane region" description="Helical" evidence="1">
    <location>
        <begin position="58"/>
        <end position="78"/>
    </location>
</feature>
<protein>
    <submittedName>
        <fullName evidence="2">Uncharacterized protein</fullName>
    </submittedName>
</protein>
<dbReference type="EMBL" id="MN586042">
    <property type="protein sequence ID" value="QGJ95290.1"/>
    <property type="molecule type" value="Genomic_DNA"/>
</dbReference>
<evidence type="ECO:0000256" key="1">
    <source>
        <dbReference type="SAM" id="Phobius"/>
    </source>
</evidence>
<keyword evidence="3" id="KW-1185">Reference proteome</keyword>
<reference evidence="2 3" key="1">
    <citation type="submission" date="2019-10" db="EMBL/GenBank/DDBJ databases">
        <authorList>
            <person name="Zack K.M."/>
            <person name="Garlena R.A."/>
            <person name="Russell D.A."/>
            <person name="Pope W.H."/>
            <person name="Jacobs-Sera D."/>
            <person name="Hatfull G.F."/>
        </authorList>
    </citation>
    <scope>NUCLEOTIDE SEQUENCE [LARGE SCALE GENOMIC DNA]</scope>
</reference>
<sequence>MAEEPVQCGAPFAIAECILPLHHDGHHASSITPPPHVAAMYDQVLAGMQKSKRSLDRWRNAFIIFTAAQVAIAIIRTLEGAPS</sequence>
<organism evidence="2 3">
    <name type="scientific">Microbacterium phage Jayden</name>
    <dbReference type="NCBI Taxonomy" id="2656550"/>
    <lineage>
        <taxon>Viruses</taxon>
        <taxon>Duplodnaviria</taxon>
        <taxon>Heunggongvirae</taxon>
        <taxon>Uroviricota</taxon>
        <taxon>Caudoviricetes</taxon>
        <taxon>Hodgkinviridae</taxon>
        <taxon>Metamorphoovirus</taxon>
        <taxon>Metamorphoovirus jayden</taxon>
    </lineage>
</organism>
<accession>A0A649VRW5</accession>
<evidence type="ECO:0000313" key="3">
    <source>
        <dbReference type="Proteomes" id="UP000422411"/>
    </source>
</evidence>
<gene>
    <name evidence="2" type="primary">71</name>
    <name evidence="2" type="ORF">PBI_JAYDEN_71</name>
</gene>